<evidence type="ECO:0000256" key="6">
    <source>
        <dbReference type="SAM" id="Phobius"/>
    </source>
</evidence>
<sequence>MATSAHTVLDVDSGGAATAPPVPYLLSFTDLSYSVRKGGGGLLSCLPSRRRHSNRLASTDAPAPPDAPTKALLDGISGEARDGELFAVMGASGSGKSTLVDALAGRIARESLRGTVELNGEPLHGRRLRAISAYVMQDDLLYPMLTLFVMRLGTIMVTGFILATIFWRLDDTPKGVQERLGFFAMAMSTMFYVCADALPVFVQERHIYLRETAHNAYRRLSYVLANAVVAFPPLVFLSLAFAVTTFFAVGLAGGGGSFLFFVLIILASFWAGSGFVTFLSAVVPHVMLGYTVVVAILAYFLLFSGFFINRDRIPDYWIWFHYLSLVKYPYQAVLQNEFRDATRCFSRGVEMFDGTPIGGLSKAVKLKVLDAISNTLGTNMTANTCVTTGADVLAQQAVTDISKWKCLLVTVAWGFFFRALFYVVLLVSSKNKRR</sequence>
<keyword evidence="9" id="KW-1185">Reference proteome</keyword>
<evidence type="ECO:0000256" key="5">
    <source>
        <dbReference type="ARBA" id="ARBA00023136"/>
    </source>
</evidence>
<dbReference type="OMA" id="MVVMSIH"/>
<evidence type="ECO:0000256" key="3">
    <source>
        <dbReference type="ARBA" id="ARBA00022692"/>
    </source>
</evidence>
<feature type="transmembrane region" description="Helical" evidence="6">
    <location>
        <begin position="181"/>
        <end position="202"/>
    </location>
</feature>
<keyword evidence="2" id="KW-0813">Transport</keyword>
<dbReference type="GO" id="GO:0016887">
    <property type="term" value="F:ATP hydrolysis activity"/>
    <property type="evidence" value="ECO:0007669"/>
    <property type="project" value="InterPro"/>
</dbReference>
<keyword evidence="3 6" id="KW-0812">Transmembrane</keyword>
<feature type="transmembrane region" description="Helical" evidence="6">
    <location>
        <begin position="145"/>
        <end position="169"/>
    </location>
</feature>
<feature type="transmembrane region" description="Helical" evidence="6">
    <location>
        <begin position="258"/>
        <end position="279"/>
    </location>
</feature>
<evidence type="ECO:0000259" key="7">
    <source>
        <dbReference type="Pfam" id="PF01061"/>
    </source>
</evidence>
<keyword evidence="4 6" id="KW-1133">Transmembrane helix</keyword>
<dbReference type="Proteomes" id="UP000026962">
    <property type="component" value="Chromosome 5"/>
</dbReference>
<dbReference type="HOGENOM" id="CLU_000604_57_8_1"/>
<name>A0A0E0KXV5_ORYPU</name>
<dbReference type="InterPro" id="IPR013525">
    <property type="entry name" value="ABC2_TM"/>
</dbReference>
<feature type="transmembrane region" description="Helical" evidence="6">
    <location>
        <begin position="407"/>
        <end position="427"/>
    </location>
</feature>
<feature type="transmembrane region" description="Helical" evidence="6">
    <location>
        <begin position="286"/>
        <end position="308"/>
    </location>
</feature>
<reference evidence="8" key="2">
    <citation type="submission" date="2018-05" db="EMBL/GenBank/DDBJ databases">
        <title>OpunRS2 (Oryza punctata Reference Sequence Version 2).</title>
        <authorList>
            <person name="Zhang J."/>
            <person name="Kudrna D."/>
            <person name="Lee S."/>
            <person name="Talag J."/>
            <person name="Welchert J."/>
            <person name="Wing R.A."/>
        </authorList>
    </citation>
    <scope>NUCLEOTIDE SEQUENCE [LARGE SCALE GENOMIC DNA]</scope>
</reference>
<dbReference type="GO" id="GO:0016020">
    <property type="term" value="C:membrane"/>
    <property type="evidence" value="ECO:0007669"/>
    <property type="project" value="UniProtKB-SubCell"/>
</dbReference>
<comment type="subcellular location">
    <subcellularLocation>
        <location evidence="1">Membrane</location>
        <topology evidence="1">Multi-pass membrane protein</topology>
    </subcellularLocation>
</comment>
<evidence type="ECO:0000256" key="1">
    <source>
        <dbReference type="ARBA" id="ARBA00004141"/>
    </source>
</evidence>
<dbReference type="AlphaFoldDB" id="A0A0E0KXV5"/>
<dbReference type="eggNOG" id="KOG0061">
    <property type="taxonomic scope" value="Eukaryota"/>
</dbReference>
<dbReference type="Gramene" id="OPUNC05G01330.1">
    <property type="protein sequence ID" value="OPUNC05G01330.1"/>
    <property type="gene ID" value="OPUNC05G01330"/>
</dbReference>
<dbReference type="InterPro" id="IPR027417">
    <property type="entry name" value="P-loop_NTPase"/>
</dbReference>
<evidence type="ECO:0000256" key="4">
    <source>
        <dbReference type="ARBA" id="ARBA00022989"/>
    </source>
</evidence>
<dbReference type="GO" id="GO:0005524">
    <property type="term" value="F:ATP binding"/>
    <property type="evidence" value="ECO:0007669"/>
    <property type="project" value="InterPro"/>
</dbReference>
<dbReference type="PANTHER" id="PTHR48041">
    <property type="entry name" value="ABC TRANSPORTER G FAMILY MEMBER 28"/>
    <property type="match status" value="1"/>
</dbReference>
<organism evidence="8">
    <name type="scientific">Oryza punctata</name>
    <name type="common">Red rice</name>
    <dbReference type="NCBI Taxonomy" id="4537"/>
    <lineage>
        <taxon>Eukaryota</taxon>
        <taxon>Viridiplantae</taxon>
        <taxon>Streptophyta</taxon>
        <taxon>Embryophyta</taxon>
        <taxon>Tracheophyta</taxon>
        <taxon>Spermatophyta</taxon>
        <taxon>Magnoliopsida</taxon>
        <taxon>Liliopsida</taxon>
        <taxon>Poales</taxon>
        <taxon>Poaceae</taxon>
        <taxon>BOP clade</taxon>
        <taxon>Oryzoideae</taxon>
        <taxon>Oryzeae</taxon>
        <taxon>Oryzinae</taxon>
        <taxon>Oryza</taxon>
    </lineage>
</organism>
<feature type="domain" description="ABC-2 type transporter transmembrane" evidence="7">
    <location>
        <begin position="146"/>
        <end position="338"/>
    </location>
</feature>
<dbReference type="PANTHER" id="PTHR48041:SF40">
    <property type="entry name" value="OS05G0120200 PROTEIN"/>
    <property type="match status" value="1"/>
</dbReference>
<evidence type="ECO:0000313" key="8">
    <source>
        <dbReference type="EnsemblPlants" id="OPUNC05G01330.1"/>
    </source>
</evidence>
<feature type="transmembrane region" description="Helical" evidence="6">
    <location>
        <begin position="223"/>
        <end position="252"/>
    </location>
</feature>
<proteinExistence type="predicted"/>
<dbReference type="SUPFAM" id="SSF52540">
    <property type="entry name" value="P-loop containing nucleoside triphosphate hydrolases"/>
    <property type="match status" value="1"/>
</dbReference>
<dbReference type="STRING" id="4537.A0A0E0KXV5"/>
<protein>
    <recommendedName>
        <fullName evidence="7">ABC-2 type transporter transmembrane domain-containing protein</fullName>
    </recommendedName>
</protein>
<dbReference type="EnsemblPlants" id="OPUNC05G01330.1">
    <property type="protein sequence ID" value="OPUNC05G01330.1"/>
    <property type="gene ID" value="OPUNC05G01330"/>
</dbReference>
<keyword evidence="5 6" id="KW-0472">Membrane</keyword>
<dbReference type="GO" id="GO:0140359">
    <property type="term" value="F:ABC-type transporter activity"/>
    <property type="evidence" value="ECO:0007669"/>
    <property type="project" value="InterPro"/>
</dbReference>
<dbReference type="Gene3D" id="3.40.50.300">
    <property type="entry name" value="P-loop containing nucleotide triphosphate hydrolases"/>
    <property type="match status" value="1"/>
</dbReference>
<evidence type="ECO:0000256" key="2">
    <source>
        <dbReference type="ARBA" id="ARBA00022448"/>
    </source>
</evidence>
<accession>A0A0E0KXV5</accession>
<dbReference type="Pfam" id="PF01061">
    <property type="entry name" value="ABC2_membrane"/>
    <property type="match status" value="1"/>
</dbReference>
<reference evidence="8" key="1">
    <citation type="submission" date="2015-04" db="UniProtKB">
        <authorList>
            <consortium name="EnsemblPlants"/>
        </authorList>
    </citation>
    <scope>IDENTIFICATION</scope>
</reference>
<dbReference type="InterPro" id="IPR050352">
    <property type="entry name" value="ABCG_transporters"/>
</dbReference>
<evidence type="ECO:0000313" key="9">
    <source>
        <dbReference type="Proteomes" id="UP000026962"/>
    </source>
</evidence>